<evidence type="ECO:0000256" key="1">
    <source>
        <dbReference type="ARBA" id="ARBA00043967"/>
    </source>
</evidence>
<dbReference type="Pfam" id="PF01458">
    <property type="entry name" value="SUFBD_core"/>
    <property type="match status" value="1"/>
</dbReference>
<dbReference type="EMBL" id="WHJE01000071">
    <property type="protein sequence ID" value="KAE8763467.1"/>
    <property type="molecule type" value="Genomic_DNA"/>
</dbReference>
<comment type="caution">
    <text evidence="4">The sequence shown here is derived from an EMBL/GenBank/DDBJ whole genome shotgun (WGS) entry which is preliminary data.</text>
</comment>
<dbReference type="OrthoDB" id="9803529at2"/>
<dbReference type="SUPFAM" id="SSF101960">
    <property type="entry name" value="Stabilizer of iron transporter SufD"/>
    <property type="match status" value="1"/>
</dbReference>
<evidence type="ECO:0000313" key="4">
    <source>
        <dbReference type="EMBL" id="KAE8763467.1"/>
    </source>
</evidence>
<dbReference type="AlphaFoldDB" id="A0A7J5UM68"/>
<feature type="region of interest" description="Disordered" evidence="2">
    <location>
        <begin position="1"/>
        <end position="32"/>
    </location>
</feature>
<evidence type="ECO:0000313" key="5">
    <source>
        <dbReference type="Proteomes" id="UP000451860"/>
    </source>
</evidence>
<dbReference type="InterPro" id="IPR037284">
    <property type="entry name" value="SUF_FeS_clus_asmbl_SufBD_sf"/>
</dbReference>
<protein>
    <submittedName>
        <fullName evidence="4">Fe-S cluster assembly protein SufD</fullName>
    </submittedName>
</protein>
<dbReference type="InterPro" id="IPR055346">
    <property type="entry name" value="Fe-S_cluster_assembly_SufBD"/>
</dbReference>
<dbReference type="InterPro" id="IPR000825">
    <property type="entry name" value="SUF_FeS_clus_asmbl_SufBD_core"/>
</dbReference>
<dbReference type="PANTHER" id="PTHR43575">
    <property type="entry name" value="PROTEIN ABCI7, CHLOROPLASTIC"/>
    <property type="match status" value="1"/>
</dbReference>
<dbReference type="NCBIfam" id="TIGR01981">
    <property type="entry name" value="sufD"/>
    <property type="match status" value="1"/>
</dbReference>
<gene>
    <name evidence="4" type="primary">sufD</name>
    <name evidence="4" type="ORF">GB883_13990</name>
</gene>
<dbReference type="InterPro" id="IPR011542">
    <property type="entry name" value="SUF_FeS_clus_asmbl_SufD"/>
</dbReference>
<dbReference type="RefSeq" id="WP_152203136.1">
    <property type="nucleotide sequence ID" value="NZ_VUKF01000023.1"/>
</dbReference>
<keyword evidence="5" id="KW-1185">Reference proteome</keyword>
<proteinExistence type="inferred from homology"/>
<evidence type="ECO:0000256" key="2">
    <source>
        <dbReference type="SAM" id="MobiDB-lite"/>
    </source>
</evidence>
<reference evidence="4 5" key="1">
    <citation type="submission" date="2019-10" db="EMBL/GenBank/DDBJ databases">
        <title>Georgenia wutianyii sp. nov. and Georgenia yuyongxinii sp. nov. isolated from plateau pika (Ochotona curzoniae) in the Qinghai-Tibet plateau of China.</title>
        <authorList>
            <person name="Tian Z."/>
        </authorList>
    </citation>
    <scope>NUCLEOTIDE SEQUENCE [LARGE SCALE GENOMIC DNA]</scope>
    <source>
        <strain evidence="4 5">DSM 21501</strain>
    </source>
</reference>
<feature type="domain" description="SUF system FeS cluster assembly SufBD core" evidence="3">
    <location>
        <begin position="146"/>
        <end position="370"/>
    </location>
</feature>
<name>A0A7J5UM68_9MICO</name>
<dbReference type="PANTHER" id="PTHR43575:SF1">
    <property type="entry name" value="PROTEIN ABCI7, CHLOROPLASTIC"/>
    <property type="match status" value="1"/>
</dbReference>
<organism evidence="4 5">
    <name type="scientific">Georgenia thermotolerans</name>
    <dbReference type="NCBI Taxonomy" id="527326"/>
    <lineage>
        <taxon>Bacteria</taxon>
        <taxon>Bacillati</taxon>
        <taxon>Actinomycetota</taxon>
        <taxon>Actinomycetes</taxon>
        <taxon>Micrococcales</taxon>
        <taxon>Bogoriellaceae</taxon>
        <taxon>Georgenia</taxon>
    </lineage>
</organism>
<accession>A0A7J5UM68</accession>
<evidence type="ECO:0000259" key="3">
    <source>
        <dbReference type="Pfam" id="PF01458"/>
    </source>
</evidence>
<sequence length="404" mass="43602">MTATTNMSTDHSRATADAAHTHGGGTVPEASRADRATSFELSAFPVPTGREEDWRFSPVDRLQRLFAGDLTGTGPVVTVESDDDVRVERVGRDDARLGKVGAPGDRVAAAAWQSFGEALVVTLPKNHVDTRHTMVAINGDAETAAAPAAEHVLVLAEELSESLVVLDHRGSAELAQTVEIDVRDGAHLTVVSIQDWDEDAIHVGNHRVRLGRDARLKHIVVTLGGGIVRLTPDVSFTAPGGDVELLGLYFTDAGQHQEHRLFVDHAVPSCKSRATYKGALQGEGAHSVWVGDVLIRHEAEGTDTYELNRNLVLTEGARADSVPNLEIETGEIEGAGHASATGRFDDEQLFYLRSRGIPEEEARRLVVRGFFAELINQIGIPMVQERLMAAIEEELSRTMGAAAR</sequence>
<dbReference type="GO" id="GO:0016226">
    <property type="term" value="P:iron-sulfur cluster assembly"/>
    <property type="evidence" value="ECO:0007669"/>
    <property type="project" value="InterPro"/>
</dbReference>
<dbReference type="Proteomes" id="UP000451860">
    <property type="component" value="Unassembled WGS sequence"/>
</dbReference>
<comment type="similarity">
    <text evidence="1">Belongs to the iron-sulfur cluster assembly SufBD family.</text>
</comment>